<organism evidence="1 2">
    <name type="scientific">Fusarium decemcellulare</name>
    <dbReference type="NCBI Taxonomy" id="57161"/>
    <lineage>
        <taxon>Eukaryota</taxon>
        <taxon>Fungi</taxon>
        <taxon>Dikarya</taxon>
        <taxon>Ascomycota</taxon>
        <taxon>Pezizomycotina</taxon>
        <taxon>Sordariomycetes</taxon>
        <taxon>Hypocreomycetidae</taxon>
        <taxon>Hypocreales</taxon>
        <taxon>Nectriaceae</taxon>
        <taxon>Fusarium</taxon>
        <taxon>Fusarium decemcellulare species complex</taxon>
    </lineage>
</organism>
<reference evidence="1" key="1">
    <citation type="submission" date="2022-08" db="EMBL/GenBank/DDBJ databases">
        <title>Genome Sequence of Fusarium decemcellulare.</title>
        <authorList>
            <person name="Buettner E."/>
        </authorList>
    </citation>
    <scope>NUCLEOTIDE SEQUENCE</scope>
    <source>
        <strain evidence="1">Babe19</strain>
    </source>
</reference>
<gene>
    <name evidence="1" type="ORF">NM208_g9259</name>
</gene>
<dbReference type="Proteomes" id="UP001148629">
    <property type="component" value="Unassembled WGS sequence"/>
</dbReference>
<dbReference type="EMBL" id="JANRMS010001153">
    <property type="protein sequence ID" value="KAJ3530591.1"/>
    <property type="molecule type" value="Genomic_DNA"/>
</dbReference>
<sequence>MSRCTFCRTFTINVELHCLQFHPNLASLKKSAEDGCDFCLLCWTGFQQDWKASQIESVLNGEAPEGVSKFDPSIWIYIHFRDYSPQRTQPQISVYCGRVSPLLGEKESSFGLNHINLAVYGQEGTKAGLRTPGRICTTDHEPDVYIALVRQFLQGCRKSHRACDFQGTYEMPTRVIDVGNPKQGEPSRLVVTGPNMEEKYLALSYCWGPATDTYTLNAQTMKDMLSGMDESCLVAAHRDTLALTRSLGIRYVWIDALCIIQHNKEDWERESKLMARVYGNATLTIIAGRSPDARNSFIVNDYKQPAPCCEIPLDDGQFGNVLVGLRRSSDYGVTETRGWCLQEKRLSRRMVFFGKEQLYLLCRSYSYSEDRNYEEEKPSSLHAIISVADVDLSSRRDRLLQFWDGVVVDFSKRQLSNPHDIFAATASIAAPVSDAIESRYLAGLWECDLLFWTSNETSTNYIRTRPSYQGAFLVLGRHTRRRLSTVRKFIPEHDQEVPKWRIYQSEAEATKPGSLDIRYSLWCRCPTYAILRAAASGRIQEAVVLTKPPTGDFLDTLRKQKRPGPGMIRHGVVLGHKELKDGILSRNISLFVALGAFDFAEEGVEEVRCLQITAEDGMMLHVGADGKFRRAGLFQLYKMDWFDDVEEREVRLV</sequence>
<proteinExistence type="predicted"/>
<comment type="caution">
    <text evidence="1">The sequence shown here is derived from an EMBL/GenBank/DDBJ whole genome shotgun (WGS) entry which is preliminary data.</text>
</comment>
<evidence type="ECO:0000313" key="1">
    <source>
        <dbReference type="EMBL" id="KAJ3530591.1"/>
    </source>
</evidence>
<name>A0ACC1S2U2_9HYPO</name>
<protein>
    <submittedName>
        <fullName evidence="1">Uncharacterized protein</fullName>
    </submittedName>
</protein>
<accession>A0ACC1S2U2</accession>
<keyword evidence="2" id="KW-1185">Reference proteome</keyword>
<evidence type="ECO:0000313" key="2">
    <source>
        <dbReference type="Proteomes" id="UP001148629"/>
    </source>
</evidence>